<dbReference type="InterPro" id="IPR004000">
    <property type="entry name" value="Actin"/>
</dbReference>
<dbReference type="FunFam" id="3.30.420.40:FF:000058">
    <property type="entry name" value="Putative actin-related protein 5"/>
    <property type="match status" value="1"/>
</dbReference>
<name>A0AA35RPL1_GEOBA</name>
<evidence type="ECO:0000313" key="7">
    <source>
        <dbReference type="EMBL" id="CAI8015388.1"/>
    </source>
</evidence>
<accession>A0AA35RPL1</accession>
<evidence type="ECO:0000256" key="4">
    <source>
        <dbReference type="ARBA" id="ARBA00022840"/>
    </source>
</evidence>
<sequence length="415" mass="45832">MNARALISALQAPPPNLHALARILVLRREDTEVGDMNAAGRAAVGAAAAVVMDITSSTCRAGFAGGDGPATTFPCIVGRRRGDPDTVFIGEEALKRRTEEPSVSGKYPVESGTILNWDDMEEIWRYIYDSELGVKSEDHPLLISEAGNPRINREKMTQVMFETFKVPSLYIAKRAGLILFASGCTSGFNLHCGSHVSYCNAVYDGHTIPHAFKFSFIGGRELTYFLMKGLHERGYSLPKSFEFETVRDIKEKLCYVALDFKQEMQTAASSSSLEKSYELPGGQVITIGNERFRCPEALFRPNLLGNDDYDSRPTLGVQEITHDSLMKYNEEEMSKIIVVSGGSTLFPGFSDRLRKELTALVPPRMRLKLISPPHGGSSAWIGGSMLASLSTFPQMVISRDEYEEFGPAIVNRKCF</sequence>
<dbReference type="GO" id="GO:0005524">
    <property type="term" value="F:ATP binding"/>
    <property type="evidence" value="ECO:0007669"/>
    <property type="project" value="UniProtKB-KW"/>
</dbReference>
<comment type="caution">
    <text evidence="7">The sequence shown here is derived from an EMBL/GenBank/DDBJ whole genome shotgun (WGS) entry which is preliminary data.</text>
</comment>
<reference evidence="7" key="1">
    <citation type="submission" date="2023-03" db="EMBL/GenBank/DDBJ databases">
        <authorList>
            <person name="Steffen K."/>
            <person name="Cardenas P."/>
        </authorList>
    </citation>
    <scope>NUCLEOTIDE SEQUENCE</scope>
</reference>
<dbReference type="FunFam" id="3.90.640.10:FF:000047">
    <property type="entry name" value="Actin, alpha skeletal muscle"/>
    <property type="match status" value="1"/>
</dbReference>
<keyword evidence="4" id="KW-0067">ATP-binding</keyword>
<proteinExistence type="inferred from homology"/>
<dbReference type="FunFam" id="3.30.420.40:FF:000148">
    <property type="entry name" value="Actin, alpha skeletal muscle"/>
    <property type="match status" value="1"/>
</dbReference>
<dbReference type="SUPFAM" id="SSF53067">
    <property type="entry name" value="Actin-like ATPase domain"/>
    <property type="match status" value="2"/>
</dbReference>
<dbReference type="InterPro" id="IPR043129">
    <property type="entry name" value="ATPase_NBD"/>
</dbReference>
<gene>
    <name evidence="7" type="ORF">GBAR_LOCUS9527</name>
</gene>
<dbReference type="Proteomes" id="UP001174909">
    <property type="component" value="Unassembled WGS sequence"/>
</dbReference>
<dbReference type="Gene3D" id="3.90.640.10">
    <property type="entry name" value="Actin, Chain A, domain 4"/>
    <property type="match status" value="1"/>
</dbReference>
<comment type="subcellular location">
    <subcellularLocation>
        <location evidence="1">Cytoplasm</location>
        <location evidence="1">Cytoskeleton</location>
    </subcellularLocation>
</comment>
<dbReference type="PRINTS" id="PR00190">
    <property type="entry name" value="ACTIN"/>
</dbReference>
<keyword evidence="3" id="KW-0547">Nucleotide-binding</keyword>
<dbReference type="GO" id="GO:0005856">
    <property type="term" value="C:cytoskeleton"/>
    <property type="evidence" value="ECO:0007669"/>
    <property type="project" value="UniProtKB-SubCell"/>
</dbReference>
<evidence type="ECO:0000256" key="3">
    <source>
        <dbReference type="ARBA" id="ARBA00022741"/>
    </source>
</evidence>
<evidence type="ECO:0000256" key="6">
    <source>
        <dbReference type="RuleBase" id="RU000487"/>
    </source>
</evidence>
<protein>
    <submittedName>
        <fullName evidence="7">Actin, cytoplasmic</fullName>
    </submittedName>
</protein>
<dbReference type="PANTHER" id="PTHR11937">
    <property type="entry name" value="ACTIN"/>
    <property type="match status" value="1"/>
</dbReference>
<dbReference type="EMBL" id="CASHTH010001439">
    <property type="protein sequence ID" value="CAI8015388.1"/>
    <property type="molecule type" value="Genomic_DNA"/>
</dbReference>
<keyword evidence="5" id="KW-0206">Cytoskeleton</keyword>
<dbReference type="SMART" id="SM00268">
    <property type="entry name" value="ACTIN"/>
    <property type="match status" value="1"/>
</dbReference>
<evidence type="ECO:0000313" key="8">
    <source>
        <dbReference type="Proteomes" id="UP001174909"/>
    </source>
</evidence>
<evidence type="ECO:0000256" key="2">
    <source>
        <dbReference type="ARBA" id="ARBA00022490"/>
    </source>
</evidence>
<keyword evidence="2" id="KW-0963">Cytoplasm</keyword>
<comment type="similarity">
    <text evidence="6">Belongs to the actin family.</text>
</comment>
<dbReference type="AlphaFoldDB" id="A0AA35RPL1"/>
<dbReference type="Pfam" id="PF00022">
    <property type="entry name" value="Actin"/>
    <property type="match status" value="1"/>
</dbReference>
<keyword evidence="8" id="KW-1185">Reference proteome</keyword>
<evidence type="ECO:0000256" key="5">
    <source>
        <dbReference type="ARBA" id="ARBA00023212"/>
    </source>
</evidence>
<organism evidence="7 8">
    <name type="scientific">Geodia barretti</name>
    <name type="common">Barrett's horny sponge</name>
    <dbReference type="NCBI Taxonomy" id="519541"/>
    <lineage>
        <taxon>Eukaryota</taxon>
        <taxon>Metazoa</taxon>
        <taxon>Porifera</taxon>
        <taxon>Demospongiae</taxon>
        <taxon>Heteroscleromorpha</taxon>
        <taxon>Tetractinellida</taxon>
        <taxon>Astrophorina</taxon>
        <taxon>Geodiidae</taxon>
        <taxon>Geodia</taxon>
    </lineage>
</organism>
<dbReference type="Gene3D" id="3.30.420.40">
    <property type="match status" value="2"/>
</dbReference>
<evidence type="ECO:0000256" key="1">
    <source>
        <dbReference type="ARBA" id="ARBA00004245"/>
    </source>
</evidence>